<organism evidence="3 4">
    <name type="scientific">Massariosphaeria phaeospora</name>
    <dbReference type="NCBI Taxonomy" id="100035"/>
    <lineage>
        <taxon>Eukaryota</taxon>
        <taxon>Fungi</taxon>
        <taxon>Dikarya</taxon>
        <taxon>Ascomycota</taxon>
        <taxon>Pezizomycotina</taxon>
        <taxon>Dothideomycetes</taxon>
        <taxon>Pleosporomycetidae</taxon>
        <taxon>Pleosporales</taxon>
        <taxon>Pleosporales incertae sedis</taxon>
        <taxon>Massariosphaeria</taxon>
    </lineage>
</organism>
<feature type="region of interest" description="Disordered" evidence="1">
    <location>
        <begin position="104"/>
        <end position="128"/>
    </location>
</feature>
<evidence type="ECO:0000313" key="4">
    <source>
        <dbReference type="Proteomes" id="UP000481861"/>
    </source>
</evidence>
<accession>A0A7C8MI31</accession>
<dbReference type="OrthoDB" id="9988102at2759"/>
<keyword evidence="2" id="KW-0812">Transmembrane</keyword>
<reference evidence="3 4" key="1">
    <citation type="submission" date="2020-01" db="EMBL/GenBank/DDBJ databases">
        <authorList>
            <consortium name="DOE Joint Genome Institute"/>
            <person name="Haridas S."/>
            <person name="Albert R."/>
            <person name="Binder M."/>
            <person name="Bloem J."/>
            <person name="Labutti K."/>
            <person name="Salamov A."/>
            <person name="Andreopoulos B."/>
            <person name="Baker S.E."/>
            <person name="Barry K."/>
            <person name="Bills G."/>
            <person name="Bluhm B.H."/>
            <person name="Cannon C."/>
            <person name="Castanera R."/>
            <person name="Culley D.E."/>
            <person name="Daum C."/>
            <person name="Ezra D."/>
            <person name="Gonzalez J.B."/>
            <person name="Henrissat B."/>
            <person name="Kuo A."/>
            <person name="Liang C."/>
            <person name="Lipzen A."/>
            <person name="Lutzoni F."/>
            <person name="Magnuson J."/>
            <person name="Mondo S."/>
            <person name="Nolan M."/>
            <person name="Ohm R."/>
            <person name="Pangilinan J."/>
            <person name="Park H.-J.H."/>
            <person name="Ramirez L."/>
            <person name="Alfaro M."/>
            <person name="Sun H."/>
            <person name="Tritt A."/>
            <person name="Yoshinaga Y."/>
            <person name="Zwiers L.-H.L."/>
            <person name="Turgeon B.G."/>
            <person name="Goodwin S.B."/>
            <person name="Spatafora J.W."/>
            <person name="Crous P.W."/>
            <person name="Grigoriev I.V."/>
        </authorList>
    </citation>
    <scope>NUCLEOTIDE SEQUENCE [LARGE SCALE GENOMIC DNA]</scope>
    <source>
        <strain evidence="3 4">CBS 611.86</strain>
    </source>
</reference>
<sequence>MASTIVSPVPQSPATNRQPRKDFANLQIQEEGRTTPLPQYEKTQSVPFTLTLQEEKDSPGKFQLVVDIDSKRDNSSDASPPNSVAPKKLYANLHGLPSLGYDVSDLYRTQKSSPPTSPQKDRQEWSDLDAIPPDFLQKVVPDWNVTFSRSDSTVSTQSRKLADIKARIKKSGKGFVVRLLKGSNGDTNQVAEVELGQQTAGELVLPQELGSGLPRAELDGTVLPEAQHVSENEQSAPFEIGTSNEPGIQPPSTVHSPPLSQAVLDARFRNSIVSEEGFSDAETLIPDVRSISDRLEEDFTDVEPFSRDNSVFLARTASVSSIVKTPTRGLSLVGPVRRVEKGTRARVPGKAARSNLHRSDARKSVKFRTHNTFSSIAAGSASLPPPEDMYSITRRRLLDPQGQPETQDDSAPDDYNTWQHPIRQKQTGKQKLPRRSSAEELARALKPKSRLRLQTDVAAKSSSTSPVNRRRASPRTHKPSSSSSSSIHIAETNQHAPSPAWSEVHPSDELREALEEAFGTVNESMDRIRERPKTVPRIEEPVSEENTGDISLPPELEIRSIPVNTRNPMVTFCGLALSALAEKAFDGLHALRERYGSERPVAPNHVRVRWTCTCGEPLYDDFIEQRPGAARLLEAYLNRPRSHTAPSPKSRTSTSTSTSSIFSSASTLATPASTYNSSSSGWSASNAPSKHSPPQLSAANPFAWPMNGYAPESWLLTCANEGRFTPKLVHVDVNAARIRSDKDLALALRAHYEQLNRPWRRWARLRGLTTIEFVQFEVHRNRFADIRAAPSMPPATCSSTSTSTSTTSTASDASPSPSPHPYTFSPVDLIPPVGSAYLLHLFTHPADYDGELITYLRAPKRRARLECGMGWGISLVEGFLAQRVWGVVLAAFGVGSVVFAVTWSVREGDVQGAFGVAGWVVAVAGLVVGGVQGWGG</sequence>
<gene>
    <name evidence="3" type="ORF">BDV95DRAFT_537787</name>
</gene>
<feature type="region of interest" description="Disordered" evidence="1">
    <location>
        <begin position="400"/>
        <end position="507"/>
    </location>
</feature>
<keyword evidence="4" id="KW-1185">Reference proteome</keyword>
<dbReference type="Proteomes" id="UP000481861">
    <property type="component" value="Unassembled WGS sequence"/>
</dbReference>
<feature type="compositionally biased region" description="Low complexity" evidence="1">
    <location>
        <begin position="792"/>
        <end position="815"/>
    </location>
</feature>
<feature type="region of interest" description="Disordered" evidence="1">
    <location>
        <begin position="792"/>
        <end position="819"/>
    </location>
</feature>
<name>A0A7C8MI31_9PLEO</name>
<feature type="region of interest" description="Disordered" evidence="1">
    <location>
        <begin position="1"/>
        <end position="21"/>
    </location>
</feature>
<evidence type="ECO:0000313" key="3">
    <source>
        <dbReference type="EMBL" id="KAF2876003.1"/>
    </source>
</evidence>
<feature type="region of interest" description="Disordered" evidence="1">
    <location>
        <begin position="67"/>
        <end position="88"/>
    </location>
</feature>
<dbReference type="AlphaFoldDB" id="A0A7C8MI31"/>
<proteinExistence type="predicted"/>
<feature type="region of interest" description="Disordered" evidence="1">
    <location>
        <begin position="344"/>
        <end position="363"/>
    </location>
</feature>
<feature type="compositionally biased region" description="Low complexity" evidence="1">
    <location>
        <begin position="644"/>
        <end position="658"/>
    </location>
</feature>
<evidence type="ECO:0000256" key="1">
    <source>
        <dbReference type="SAM" id="MobiDB-lite"/>
    </source>
</evidence>
<evidence type="ECO:0000256" key="2">
    <source>
        <dbReference type="SAM" id="Phobius"/>
    </source>
</evidence>
<comment type="caution">
    <text evidence="3">The sequence shown here is derived from an EMBL/GenBank/DDBJ whole genome shotgun (WGS) entry which is preliminary data.</text>
</comment>
<feature type="transmembrane region" description="Helical" evidence="2">
    <location>
        <begin position="884"/>
        <end position="905"/>
    </location>
</feature>
<feature type="region of interest" description="Disordered" evidence="1">
    <location>
        <begin position="638"/>
        <end position="658"/>
    </location>
</feature>
<feature type="compositionally biased region" description="Basic residues" evidence="1">
    <location>
        <begin position="422"/>
        <end position="434"/>
    </location>
</feature>
<keyword evidence="2" id="KW-1133">Transmembrane helix</keyword>
<feature type="compositionally biased region" description="Basic residues" evidence="1">
    <location>
        <begin position="468"/>
        <end position="478"/>
    </location>
</feature>
<feature type="transmembrane region" description="Helical" evidence="2">
    <location>
        <begin position="912"/>
        <end position="934"/>
    </location>
</feature>
<protein>
    <submittedName>
        <fullName evidence="3">Uncharacterized protein</fullName>
    </submittedName>
</protein>
<keyword evidence="2" id="KW-0472">Membrane</keyword>
<dbReference type="EMBL" id="JAADJZ010000004">
    <property type="protein sequence ID" value="KAF2876003.1"/>
    <property type="molecule type" value="Genomic_DNA"/>
</dbReference>